<dbReference type="EMBL" id="EU971839">
    <property type="protein sequence ID" value="ACG43957.1"/>
    <property type="molecule type" value="mRNA"/>
</dbReference>
<sequence>MSGSRQPLSGILASDRAARTHPKFMPRISSSIAATMSFSSVATEVQSQLASAMVSGDETTNSEEAHGPQATRPPADQRISSVRWAFCDGLDV</sequence>
<accession>B6U3M4</accession>
<organism evidence="2">
    <name type="scientific">Zea mays</name>
    <name type="common">Maize</name>
    <dbReference type="NCBI Taxonomy" id="4577"/>
    <lineage>
        <taxon>Eukaryota</taxon>
        <taxon>Viridiplantae</taxon>
        <taxon>Streptophyta</taxon>
        <taxon>Embryophyta</taxon>
        <taxon>Tracheophyta</taxon>
        <taxon>Spermatophyta</taxon>
        <taxon>Magnoliopsida</taxon>
        <taxon>Liliopsida</taxon>
        <taxon>Poales</taxon>
        <taxon>Poaceae</taxon>
        <taxon>PACMAD clade</taxon>
        <taxon>Panicoideae</taxon>
        <taxon>Andropogonodae</taxon>
        <taxon>Andropogoneae</taxon>
        <taxon>Tripsacinae</taxon>
        <taxon>Zea</taxon>
    </lineage>
</organism>
<feature type="region of interest" description="Disordered" evidence="1">
    <location>
        <begin position="49"/>
        <end position="78"/>
    </location>
</feature>
<evidence type="ECO:0000256" key="1">
    <source>
        <dbReference type="SAM" id="MobiDB-lite"/>
    </source>
</evidence>
<dbReference type="AlphaFoldDB" id="B6U3M4"/>
<reference evidence="2" key="1">
    <citation type="journal article" date="2009" name="Plant Mol. Biol.">
        <title>Insights into corn genes derived from large-scale cDNA sequencing.</title>
        <authorList>
            <person name="Alexandrov N.N."/>
            <person name="Brover V.V."/>
            <person name="Freidin S."/>
            <person name="Troukhan M.E."/>
            <person name="Tatarinova T.V."/>
            <person name="Zhang H."/>
            <person name="Swaller T.J."/>
            <person name="Lu Y.P."/>
            <person name="Bouck J."/>
            <person name="Flavell R.B."/>
            <person name="Feldmann K.A."/>
        </authorList>
    </citation>
    <scope>NUCLEOTIDE SEQUENCE</scope>
</reference>
<feature type="region of interest" description="Disordered" evidence="1">
    <location>
        <begin position="1"/>
        <end position="22"/>
    </location>
</feature>
<evidence type="ECO:0000313" key="2">
    <source>
        <dbReference type="EMBL" id="ACG43957.1"/>
    </source>
</evidence>
<proteinExistence type="evidence at transcript level"/>
<name>B6U3M4_MAIZE</name>
<protein>
    <submittedName>
        <fullName evidence="2">Uncharacterized protein</fullName>
    </submittedName>
</protein>